<name>A0A6I4VTQ2_9BACL</name>
<keyword evidence="2" id="KW-1185">Reference proteome</keyword>
<organism evidence="1 2">
    <name type="scientific">Shimazuella alba</name>
    <dbReference type="NCBI Taxonomy" id="2690964"/>
    <lineage>
        <taxon>Bacteria</taxon>
        <taxon>Bacillati</taxon>
        <taxon>Bacillota</taxon>
        <taxon>Bacilli</taxon>
        <taxon>Bacillales</taxon>
        <taxon>Thermoactinomycetaceae</taxon>
        <taxon>Shimazuella</taxon>
    </lineage>
</organism>
<protein>
    <submittedName>
        <fullName evidence="1">Uncharacterized protein</fullName>
    </submittedName>
</protein>
<sequence length="56" mass="6691">MRLKNLYRTLKLLVKVKQETLPLLIDDSIEKAKEVLLQLSRETEYHGIEEVYHSHK</sequence>
<dbReference type="Proteomes" id="UP000430692">
    <property type="component" value="Unassembled WGS sequence"/>
</dbReference>
<comment type="caution">
    <text evidence="1">The sequence shown here is derived from an EMBL/GenBank/DDBJ whole genome shotgun (WGS) entry which is preliminary data.</text>
</comment>
<dbReference type="RefSeq" id="WP_160802299.1">
    <property type="nucleotide sequence ID" value="NZ_WUUL01000010.1"/>
</dbReference>
<accession>A0A6I4VTQ2</accession>
<proteinExistence type="predicted"/>
<evidence type="ECO:0000313" key="1">
    <source>
        <dbReference type="EMBL" id="MXQ54947.1"/>
    </source>
</evidence>
<dbReference type="AlphaFoldDB" id="A0A6I4VTQ2"/>
<gene>
    <name evidence="1" type="ORF">GSM42_14720</name>
</gene>
<evidence type="ECO:0000313" key="2">
    <source>
        <dbReference type="Proteomes" id="UP000430692"/>
    </source>
</evidence>
<dbReference type="EMBL" id="WUUL01000010">
    <property type="protein sequence ID" value="MXQ54947.1"/>
    <property type="molecule type" value="Genomic_DNA"/>
</dbReference>
<reference evidence="1 2" key="1">
    <citation type="submission" date="2019-12" db="EMBL/GenBank/DDBJ databases">
        <title>Whole-genome analyses of novel actinobacteria.</title>
        <authorList>
            <person name="Sahin N."/>
            <person name="Saygin H."/>
        </authorList>
    </citation>
    <scope>NUCLEOTIDE SEQUENCE [LARGE SCALE GENOMIC DNA]</scope>
    <source>
        <strain evidence="1 2">KC615</strain>
    </source>
</reference>